<organism evidence="2 3">
    <name type="scientific">Avibacterium paragallinarum</name>
    <name type="common">Haemophilus gallinarum</name>
    <dbReference type="NCBI Taxonomy" id="728"/>
    <lineage>
        <taxon>Bacteria</taxon>
        <taxon>Pseudomonadati</taxon>
        <taxon>Pseudomonadota</taxon>
        <taxon>Gammaproteobacteria</taxon>
        <taxon>Pasteurellales</taxon>
        <taxon>Pasteurellaceae</taxon>
        <taxon>Avibacterium</taxon>
    </lineage>
</organism>
<protein>
    <submittedName>
        <fullName evidence="2">Uncharacterized protein</fullName>
    </submittedName>
</protein>
<proteinExistence type="predicted"/>
<dbReference type="Proteomes" id="UP000254465">
    <property type="component" value="Unassembled WGS sequence"/>
</dbReference>
<gene>
    <name evidence="1" type="ORF">NCTC11296_01807</name>
    <name evidence="2" type="ORF">NCTC11296_02544</name>
</gene>
<evidence type="ECO:0000313" key="1">
    <source>
        <dbReference type="EMBL" id="STO71891.1"/>
    </source>
</evidence>
<sequence length="162" mass="17939">MKCKCPACGAVLSLDVLLQHDQASQAVMNALSLNGEFGRLAVQYLALFRPEKSALTMDRLAKLLSELVDEVQRGQFSRNGQVYSAPIECWIDGLTIVLNSRHHIKRPLTSHGYLYEVMTKWQAKNSHHNMMNGQSNPPATAPQFGSKTGKALQNLAEFANGR</sequence>
<evidence type="ECO:0000313" key="2">
    <source>
        <dbReference type="EMBL" id="STO72611.1"/>
    </source>
</evidence>
<dbReference type="EMBL" id="UGHK01000002">
    <property type="protein sequence ID" value="STO72611.1"/>
    <property type="molecule type" value="Genomic_DNA"/>
</dbReference>
<name>A0A377IBS6_AVIPA</name>
<dbReference type="AlphaFoldDB" id="A0A377IBS6"/>
<dbReference type="EMBL" id="UGHK01000002">
    <property type="protein sequence ID" value="STO71891.1"/>
    <property type="molecule type" value="Genomic_DNA"/>
</dbReference>
<reference evidence="2 3" key="1">
    <citation type="submission" date="2018-06" db="EMBL/GenBank/DDBJ databases">
        <authorList>
            <consortium name="Pathogen Informatics"/>
            <person name="Doyle S."/>
        </authorList>
    </citation>
    <scope>NUCLEOTIDE SEQUENCE [LARGE SCALE GENOMIC DNA]</scope>
    <source>
        <strain evidence="2 3">NCTC11296</strain>
    </source>
</reference>
<evidence type="ECO:0000313" key="3">
    <source>
        <dbReference type="Proteomes" id="UP000254465"/>
    </source>
</evidence>
<dbReference type="RefSeq" id="WP_017806807.1">
    <property type="nucleotide sequence ID" value="NZ_CP173234.1"/>
</dbReference>
<accession>A0A377IBS6</accession>